<name>A0A0F9WZD1_TRIHA</name>
<reference evidence="5" key="1">
    <citation type="journal article" date="2015" name="Genome Announc.">
        <title>Draft whole-genome sequence of the biocontrol agent Trichoderma harzianum T6776.</title>
        <authorList>
            <person name="Baroncelli R."/>
            <person name="Piaggeschi G."/>
            <person name="Fiorini L."/>
            <person name="Bertolini E."/>
            <person name="Zapparata A."/>
            <person name="Pe M.E."/>
            <person name="Sarrocco S."/>
            <person name="Vannacci G."/>
        </authorList>
    </citation>
    <scope>NUCLEOTIDE SEQUENCE [LARGE SCALE GENOMIC DNA]</scope>
    <source>
        <strain evidence="5">T6776</strain>
    </source>
</reference>
<evidence type="ECO:0000256" key="2">
    <source>
        <dbReference type="ARBA" id="ARBA00022980"/>
    </source>
</evidence>
<protein>
    <recommendedName>
        <fullName evidence="6">50S ribosomal protein L1</fullName>
    </recommendedName>
</protein>
<dbReference type="OMA" id="EFRVDKH"/>
<comment type="similarity">
    <text evidence="1">Belongs to the universal ribosomal protein uL1 family.</text>
</comment>
<proteinExistence type="inferred from homology"/>
<dbReference type="GO" id="GO:0003735">
    <property type="term" value="F:structural constituent of ribosome"/>
    <property type="evidence" value="ECO:0007669"/>
    <property type="project" value="TreeGrafter"/>
</dbReference>
<sequence>MAPIDRCLASVARLTLSQPSIRPAVPLIPRFLAPALVQSRQASVVRTKKTTKKKAVPKDFKRHNLEKREFPQYTLCDAMRVLRAVEVGQPPATIKYEIHINLKTARNGPVIKNSIRLPNPVQSDWQIAVICPEGSDIATAATAAGAVAVGEETLFEAIRQEKIDFDRLICHENSEKALNKAGLGKILGPKGLMPSKRMKTIVNDVVKSIRDSAGAADYRERQGVIRMAIGQLGHTPDQLKANIQALLKKVKSECAEISEEVSKEVHEVILSTTNGPALSLNAKLNDPESGITVEALSGVM</sequence>
<dbReference type="AlphaFoldDB" id="A0A0F9WZD1"/>
<dbReference type="GO" id="GO:0005762">
    <property type="term" value="C:mitochondrial large ribosomal subunit"/>
    <property type="evidence" value="ECO:0007669"/>
    <property type="project" value="TreeGrafter"/>
</dbReference>
<accession>A0A0F9WZD1</accession>
<evidence type="ECO:0000313" key="5">
    <source>
        <dbReference type="Proteomes" id="UP000034112"/>
    </source>
</evidence>
<dbReference type="CDD" id="cd00403">
    <property type="entry name" value="Ribosomal_L1"/>
    <property type="match status" value="1"/>
</dbReference>
<dbReference type="PANTHER" id="PTHR36427:SF3">
    <property type="entry name" value="LARGE RIBOSOMAL SUBUNIT PROTEIN UL1M"/>
    <property type="match status" value="1"/>
</dbReference>
<dbReference type="InterPro" id="IPR023674">
    <property type="entry name" value="Ribosomal_uL1-like"/>
</dbReference>
<evidence type="ECO:0008006" key="6">
    <source>
        <dbReference type="Google" id="ProtNLM"/>
    </source>
</evidence>
<dbReference type="OrthoDB" id="1747252at2759"/>
<dbReference type="Pfam" id="PF00687">
    <property type="entry name" value="Ribosomal_L1"/>
    <property type="match status" value="1"/>
</dbReference>
<dbReference type="SUPFAM" id="SSF56808">
    <property type="entry name" value="Ribosomal protein L1"/>
    <property type="match status" value="1"/>
</dbReference>
<organism evidence="4 5">
    <name type="scientific">Trichoderma harzianum</name>
    <name type="common">Hypocrea lixii</name>
    <dbReference type="NCBI Taxonomy" id="5544"/>
    <lineage>
        <taxon>Eukaryota</taxon>
        <taxon>Fungi</taxon>
        <taxon>Dikarya</taxon>
        <taxon>Ascomycota</taxon>
        <taxon>Pezizomycotina</taxon>
        <taxon>Sordariomycetes</taxon>
        <taxon>Hypocreomycetidae</taxon>
        <taxon>Hypocreales</taxon>
        <taxon>Hypocreaceae</taxon>
        <taxon>Trichoderma</taxon>
    </lineage>
</organism>
<dbReference type="Gene3D" id="3.40.50.790">
    <property type="match status" value="1"/>
</dbReference>
<dbReference type="Proteomes" id="UP000034112">
    <property type="component" value="Unassembled WGS sequence"/>
</dbReference>
<evidence type="ECO:0000256" key="1">
    <source>
        <dbReference type="ARBA" id="ARBA00010531"/>
    </source>
</evidence>
<dbReference type="EMBL" id="JOKZ01000417">
    <property type="protein sequence ID" value="KKO98465.1"/>
    <property type="molecule type" value="Genomic_DNA"/>
</dbReference>
<evidence type="ECO:0000313" key="4">
    <source>
        <dbReference type="EMBL" id="KKO98465.1"/>
    </source>
</evidence>
<dbReference type="Gene3D" id="3.30.190.20">
    <property type="match status" value="1"/>
</dbReference>
<dbReference type="InterPro" id="IPR016095">
    <property type="entry name" value="Ribosomal_uL1_3-a/b-sand"/>
</dbReference>
<keyword evidence="2" id="KW-0689">Ribosomal protein</keyword>
<gene>
    <name evidence="4" type="ORF">THAR02_09435</name>
</gene>
<evidence type="ECO:0000256" key="3">
    <source>
        <dbReference type="ARBA" id="ARBA00023274"/>
    </source>
</evidence>
<dbReference type="PANTHER" id="PTHR36427">
    <property type="entry name" value="54S RIBOSOMAL PROTEIN L1, MITOCHONDRIAL"/>
    <property type="match status" value="1"/>
</dbReference>
<dbReference type="InterPro" id="IPR028364">
    <property type="entry name" value="Ribosomal_uL1/biogenesis"/>
</dbReference>
<comment type="caution">
    <text evidence="4">The sequence shown here is derived from an EMBL/GenBank/DDBJ whole genome shotgun (WGS) entry which is preliminary data.</text>
</comment>
<keyword evidence="3" id="KW-0687">Ribonucleoprotein</keyword>